<dbReference type="KEGG" id="dalk:DSCA_42710"/>
<accession>A0A5K7YTI0</accession>
<evidence type="ECO:0000313" key="1">
    <source>
        <dbReference type="EMBL" id="BBO70341.1"/>
    </source>
</evidence>
<dbReference type="OrthoDB" id="5420768at2"/>
<gene>
    <name evidence="1" type="ORF">DSCA_42710</name>
</gene>
<name>A0A5K7YTI0_9BACT</name>
<keyword evidence="2" id="KW-1185">Reference proteome</keyword>
<reference evidence="1 2" key="1">
    <citation type="submission" date="2019-11" db="EMBL/GenBank/DDBJ databases">
        <title>Comparative genomics of hydrocarbon-degrading Desulfosarcina strains.</title>
        <authorList>
            <person name="Watanabe M."/>
            <person name="Kojima H."/>
            <person name="Fukui M."/>
        </authorList>
    </citation>
    <scope>NUCLEOTIDE SEQUENCE [LARGE SCALE GENOMIC DNA]</scope>
    <source>
        <strain evidence="1 2">PL12</strain>
    </source>
</reference>
<dbReference type="Proteomes" id="UP000427906">
    <property type="component" value="Chromosome"/>
</dbReference>
<dbReference type="EMBL" id="AP021874">
    <property type="protein sequence ID" value="BBO70341.1"/>
    <property type="molecule type" value="Genomic_DNA"/>
</dbReference>
<dbReference type="AlphaFoldDB" id="A0A5K7YTI0"/>
<dbReference type="RefSeq" id="WP_155318299.1">
    <property type="nucleotide sequence ID" value="NZ_AP021874.1"/>
</dbReference>
<protein>
    <submittedName>
        <fullName evidence="1">Uncharacterized protein</fullName>
    </submittedName>
</protein>
<proteinExistence type="predicted"/>
<sequence>MNWKFWKKEARDTAVAVKRPKLPRPRDLPEEVGRKMVVAMKLDPDLVWSLKYVSRPMELHRSASEFRIYDPATAHHKGLVVKNWISLDDFPDMVLYTGNYDKSTSTVDIH</sequence>
<organism evidence="1 2">
    <name type="scientific">Desulfosarcina alkanivorans</name>
    <dbReference type="NCBI Taxonomy" id="571177"/>
    <lineage>
        <taxon>Bacteria</taxon>
        <taxon>Pseudomonadati</taxon>
        <taxon>Thermodesulfobacteriota</taxon>
        <taxon>Desulfobacteria</taxon>
        <taxon>Desulfobacterales</taxon>
        <taxon>Desulfosarcinaceae</taxon>
        <taxon>Desulfosarcina</taxon>
    </lineage>
</organism>
<evidence type="ECO:0000313" key="2">
    <source>
        <dbReference type="Proteomes" id="UP000427906"/>
    </source>
</evidence>